<evidence type="ECO:0000313" key="1">
    <source>
        <dbReference type="EMBL" id="EFC52671.1"/>
    </source>
</evidence>
<evidence type="ECO:0000313" key="2">
    <source>
        <dbReference type="Proteomes" id="UP000004621"/>
    </source>
</evidence>
<sequence>MIKGRLNLFRRPFRWQTSLHLLPQHIHFKAHLSYNTHHTHYPVIP</sequence>
<proteinExistence type="predicted"/>
<comment type="caution">
    <text evidence="1">The sequence shown here is derived from an EMBL/GenBank/DDBJ whole genome shotgun (WGS) entry which is preliminary data.</text>
</comment>
<reference evidence="1 2" key="1">
    <citation type="submission" date="2010-01" db="EMBL/GenBank/DDBJ databases">
        <authorList>
            <person name="Weinstock G."/>
            <person name="Sodergren E."/>
            <person name="Clifton S."/>
            <person name="Fulton L."/>
            <person name="Fulton B."/>
            <person name="Courtney L."/>
            <person name="Fronick C."/>
            <person name="Harrison M."/>
            <person name="Strong C."/>
            <person name="Farmer C."/>
            <person name="Delahaunty K."/>
            <person name="Markovic C."/>
            <person name="Hall O."/>
            <person name="Minx P."/>
            <person name="Tomlinson C."/>
            <person name="Mitreva M."/>
            <person name="Nelson J."/>
            <person name="Hou S."/>
            <person name="Wollam A."/>
            <person name="Pepin K.H."/>
            <person name="Johnson M."/>
            <person name="Bhonagiri V."/>
            <person name="Nash W.E."/>
            <person name="Warren W."/>
            <person name="Chinwalla A."/>
            <person name="Mardis E.R."/>
            <person name="Wilson R.K."/>
        </authorList>
    </citation>
    <scope>NUCLEOTIDE SEQUENCE [LARGE SCALE GENOMIC DNA]</scope>
    <source>
        <strain evidence="1 2">NJ9703</strain>
    </source>
</reference>
<organism evidence="1 2">
    <name type="scientific">Neisseria subflava NJ9703</name>
    <dbReference type="NCBI Taxonomy" id="546268"/>
    <lineage>
        <taxon>Bacteria</taxon>
        <taxon>Pseudomonadati</taxon>
        <taxon>Pseudomonadota</taxon>
        <taxon>Betaproteobacteria</taxon>
        <taxon>Neisseriales</taxon>
        <taxon>Neisseriaceae</taxon>
        <taxon>Neisseria</taxon>
    </lineage>
</organism>
<dbReference type="EMBL" id="ACEO02000003">
    <property type="protein sequence ID" value="EFC52671.1"/>
    <property type="molecule type" value="Genomic_DNA"/>
</dbReference>
<name>A0A9W5MZV8_NEISU</name>
<gene>
    <name evidence="1" type="ORF">NEISUBOT_04026</name>
</gene>
<accession>A0A9W5MZV8</accession>
<dbReference type="Proteomes" id="UP000004621">
    <property type="component" value="Unassembled WGS sequence"/>
</dbReference>
<protein>
    <submittedName>
        <fullName evidence="1">Uncharacterized protein</fullName>
    </submittedName>
</protein>
<dbReference type="AlphaFoldDB" id="A0A9W5MZV8"/>